<accession>A0ACC2JSJ5</accession>
<gene>
    <name evidence="1" type="ORF">O1611_g3167</name>
</gene>
<proteinExistence type="predicted"/>
<dbReference type="EMBL" id="JAPUUL010000494">
    <property type="protein sequence ID" value="KAJ8130462.1"/>
    <property type="molecule type" value="Genomic_DNA"/>
</dbReference>
<organism evidence="1 2">
    <name type="scientific">Lasiodiplodia mahajangana</name>
    <dbReference type="NCBI Taxonomy" id="1108764"/>
    <lineage>
        <taxon>Eukaryota</taxon>
        <taxon>Fungi</taxon>
        <taxon>Dikarya</taxon>
        <taxon>Ascomycota</taxon>
        <taxon>Pezizomycotina</taxon>
        <taxon>Dothideomycetes</taxon>
        <taxon>Dothideomycetes incertae sedis</taxon>
        <taxon>Botryosphaeriales</taxon>
        <taxon>Botryosphaeriaceae</taxon>
        <taxon>Lasiodiplodia</taxon>
    </lineage>
</organism>
<reference evidence="1" key="1">
    <citation type="submission" date="2022-12" db="EMBL/GenBank/DDBJ databases">
        <title>Genome Sequence of Lasiodiplodia mahajangana.</title>
        <authorList>
            <person name="Buettner E."/>
        </authorList>
    </citation>
    <scope>NUCLEOTIDE SEQUENCE</scope>
    <source>
        <strain evidence="1">VT137</strain>
    </source>
</reference>
<sequence>MALINVRRDVTDAFYRYKMERIQTKIEGKGNGIKTVVVNLSSVAASLARPGSYVIKYFGFELGAQTNIDPADDRWIINGSHDAPKLQDYLDGFINKFVLCKKCKNPETDVVIKDGHIVLDCKACGQRTDVDLRHKLSGFILKNQPKKGGKKDKAERKAARKAKQQAQQNGNGNGNGSGGENSENASNENDDNEENGAGSDDEFTRKITADAQGIDAPVEVNDDEWAVDMSEKAVKARQNQLPDQFRQKLALGGGGDEEDEDGEGGGNTVYDALGDWIQEEATKAGSINKVDDIQVYIKAKEFGIEGKHKTVLVLVQTLFDENIITQIPKRAGMLKQMVTSERHEKALLGGVERLLATLSKDHPELMTSDKIVKILHQLYDKDLVSEETVTKWGTKASKKYVDLPTSKKIRRAAEPFLKWLEEAEEDSSDEE</sequence>
<name>A0ACC2JSJ5_9PEZI</name>
<evidence type="ECO:0000313" key="2">
    <source>
        <dbReference type="Proteomes" id="UP001153332"/>
    </source>
</evidence>
<dbReference type="Proteomes" id="UP001153332">
    <property type="component" value="Unassembled WGS sequence"/>
</dbReference>
<evidence type="ECO:0000313" key="1">
    <source>
        <dbReference type="EMBL" id="KAJ8130462.1"/>
    </source>
</evidence>
<comment type="caution">
    <text evidence="1">The sequence shown here is derived from an EMBL/GenBank/DDBJ whole genome shotgun (WGS) entry which is preliminary data.</text>
</comment>
<keyword evidence="2" id="KW-1185">Reference proteome</keyword>
<protein>
    <submittedName>
        <fullName evidence="1">Uncharacterized protein</fullName>
    </submittedName>
</protein>